<evidence type="ECO:0000256" key="1">
    <source>
        <dbReference type="ARBA" id="ARBA00023015"/>
    </source>
</evidence>
<dbReference type="InterPro" id="IPR050204">
    <property type="entry name" value="AraC_XylS_family_regulators"/>
</dbReference>
<dbReference type="PROSITE" id="PS00041">
    <property type="entry name" value="HTH_ARAC_FAMILY_1"/>
    <property type="match status" value="1"/>
</dbReference>
<dbReference type="SUPFAM" id="SSF46689">
    <property type="entry name" value="Homeodomain-like"/>
    <property type="match status" value="1"/>
</dbReference>
<dbReference type="PROSITE" id="PS01124">
    <property type="entry name" value="HTH_ARAC_FAMILY_2"/>
    <property type="match status" value="1"/>
</dbReference>
<organism evidence="5 6">
    <name type="scientific">Methylobacterium marchantiae</name>
    <dbReference type="NCBI Taxonomy" id="600331"/>
    <lineage>
        <taxon>Bacteria</taxon>
        <taxon>Pseudomonadati</taxon>
        <taxon>Pseudomonadota</taxon>
        <taxon>Alphaproteobacteria</taxon>
        <taxon>Hyphomicrobiales</taxon>
        <taxon>Methylobacteriaceae</taxon>
        <taxon>Methylobacterium</taxon>
    </lineage>
</organism>
<keyword evidence="2" id="KW-0238">DNA-binding</keyword>
<gene>
    <name evidence="5" type="ORF">ACFQ4G_16785</name>
</gene>
<dbReference type="Proteomes" id="UP001597176">
    <property type="component" value="Unassembled WGS sequence"/>
</dbReference>
<dbReference type="Pfam" id="PF14525">
    <property type="entry name" value="AraC_binding_2"/>
    <property type="match status" value="1"/>
</dbReference>
<evidence type="ECO:0000313" key="6">
    <source>
        <dbReference type="Proteomes" id="UP001597176"/>
    </source>
</evidence>
<proteinExistence type="predicted"/>
<keyword evidence="6" id="KW-1185">Reference proteome</keyword>
<dbReference type="EMBL" id="JBHTND010000025">
    <property type="protein sequence ID" value="MFD1303231.1"/>
    <property type="molecule type" value="Genomic_DNA"/>
</dbReference>
<evidence type="ECO:0000256" key="3">
    <source>
        <dbReference type="ARBA" id="ARBA00023163"/>
    </source>
</evidence>
<dbReference type="Gene3D" id="1.10.10.60">
    <property type="entry name" value="Homeodomain-like"/>
    <property type="match status" value="1"/>
</dbReference>
<dbReference type="Pfam" id="PF12833">
    <property type="entry name" value="HTH_18"/>
    <property type="match status" value="1"/>
</dbReference>
<dbReference type="PANTHER" id="PTHR46796">
    <property type="entry name" value="HTH-TYPE TRANSCRIPTIONAL ACTIVATOR RHAS-RELATED"/>
    <property type="match status" value="1"/>
</dbReference>
<comment type="caution">
    <text evidence="5">The sequence shown here is derived from an EMBL/GenBank/DDBJ whole genome shotgun (WGS) entry which is preliminary data.</text>
</comment>
<evidence type="ECO:0000313" key="5">
    <source>
        <dbReference type="EMBL" id="MFD1303231.1"/>
    </source>
</evidence>
<dbReference type="InterPro" id="IPR018062">
    <property type="entry name" value="HTH_AraC-typ_CS"/>
</dbReference>
<accession>A0ABW3X154</accession>
<dbReference type="SMART" id="SM00342">
    <property type="entry name" value="HTH_ARAC"/>
    <property type="match status" value="1"/>
</dbReference>
<evidence type="ECO:0000259" key="4">
    <source>
        <dbReference type="PROSITE" id="PS01124"/>
    </source>
</evidence>
<keyword evidence="1" id="KW-0805">Transcription regulation</keyword>
<protein>
    <submittedName>
        <fullName evidence="5">AraC family transcriptional regulator</fullName>
    </submittedName>
</protein>
<dbReference type="RefSeq" id="WP_238208995.1">
    <property type="nucleotide sequence ID" value="NZ_JBHTND010000025.1"/>
</dbReference>
<dbReference type="PANTHER" id="PTHR46796:SF6">
    <property type="entry name" value="ARAC SUBFAMILY"/>
    <property type="match status" value="1"/>
</dbReference>
<dbReference type="InterPro" id="IPR035418">
    <property type="entry name" value="AraC-bd_2"/>
</dbReference>
<dbReference type="InterPro" id="IPR018060">
    <property type="entry name" value="HTH_AraC"/>
</dbReference>
<name>A0ABW3X154_9HYPH</name>
<sequence>MRQSIRLIDGDAAYRVAAWQELMETSGEVRVTPEEARRFTSDSSWRLLGPVMVGRITATAFSLVRNEEVAKRPGLDHVFFNGYEAGRGMGVCGRRQMTFEVGSLSVTKLSSTANYRLEDITFTALVVPRRLLEAGMGPVDPIDGRVFKPDTPEAMIIGAHIRALLDLPETLTPAKAALAGRASLLLLAACFSRSAPQLVSGADPEAETTKAIRRFIDDHLADPDLDAALICRHFGLSRSRLYRLTSATGDVARVIRRLRLTRAHREIAARRKTDVPMTEIAARFGFRQERSFRRAFQQAFGYSPAELRARARSGASISLPDAGAVVDDWFNEL</sequence>
<keyword evidence="3" id="KW-0804">Transcription</keyword>
<feature type="domain" description="HTH araC/xylS-type" evidence="4">
    <location>
        <begin position="210"/>
        <end position="310"/>
    </location>
</feature>
<dbReference type="InterPro" id="IPR009057">
    <property type="entry name" value="Homeodomain-like_sf"/>
</dbReference>
<reference evidence="6" key="1">
    <citation type="journal article" date="2019" name="Int. J. Syst. Evol. Microbiol.">
        <title>The Global Catalogue of Microorganisms (GCM) 10K type strain sequencing project: providing services to taxonomists for standard genome sequencing and annotation.</title>
        <authorList>
            <consortium name="The Broad Institute Genomics Platform"/>
            <consortium name="The Broad Institute Genome Sequencing Center for Infectious Disease"/>
            <person name="Wu L."/>
            <person name="Ma J."/>
        </authorList>
    </citation>
    <scope>NUCLEOTIDE SEQUENCE [LARGE SCALE GENOMIC DNA]</scope>
    <source>
        <strain evidence="6">CCUG 56108</strain>
    </source>
</reference>
<evidence type="ECO:0000256" key="2">
    <source>
        <dbReference type="ARBA" id="ARBA00023125"/>
    </source>
</evidence>